<dbReference type="VEuPathDB" id="AmoebaDB:NAEGRDRAFT_71219"/>
<dbReference type="EMBL" id="GG738889">
    <property type="protein sequence ID" value="EFC40944.1"/>
    <property type="molecule type" value="Genomic_DNA"/>
</dbReference>
<dbReference type="InParanoid" id="D2VQG6"/>
<dbReference type="KEGG" id="ngr:NAEGRDRAFT_71219"/>
<keyword evidence="2" id="KW-1185">Reference proteome</keyword>
<dbReference type="GeneID" id="8855584"/>
<dbReference type="Proteomes" id="UP000006671">
    <property type="component" value="Unassembled WGS sequence"/>
</dbReference>
<organism evidence="2">
    <name type="scientific">Naegleria gruberi</name>
    <name type="common">Amoeba</name>
    <dbReference type="NCBI Taxonomy" id="5762"/>
    <lineage>
        <taxon>Eukaryota</taxon>
        <taxon>Discoba</taxon>
        <taxon>Heterolobosea</taxon>
        <taxon>Tetramitia</taxon>
        <taxon>Eutetramitia</taxon>
        <taxon>Vahlkampfiidae</taxon>
        <taxon>Naegleria</taxon>
    </lineage>
</organism>
<dbReference type="RefSeq" id="XP_002673688.1">
    <property type="nucleotide sequence ID" value="XM_002673642.1"/>
</dbReference>
<protein>
    <submittedName>
        <fullName evidence="1">Predicted protein</fullName>
    </submittedName>
</protein>
<name>D2VQG6_NAEGR</name>
<evidence type="ECO:0000313" key="2">
    <source>
        <dbReference type="Proteomes" id="UP000006671"/>
    </source>
</evidence>
<reference evidence="1 2" key="1">
    <citation type="journal article" date="2010" name="Cell">
        <title>The genome of Naegleria gruberi illuminates early eukaryotic versatility.</title>
        <authorList>
            <person name="Fritz-Laylin L.K."/>
            <person name="Prochnik S.E."/>
            <person name="Ginger M.L."/>
            <person name="Dacks J.B."/>
            <person name="Carpenter M.L."/>
            <person name="Field M.C."/>
            <person name="Kuo A."/>
            <person name="Paredez A."/>
            <person name="Chapman J."/>
            <person name="Pham J."/>
            <person name="Shu S."/>
            <person name="Neupane R."/>
            <person name="Cipriano M."/>
            <person name="Mancuso J."/>
            <person name="Tu H."/>
            <person name="Salamov A."/>
            <person name="Lindquist E."/>
            <person name="Shapiro H."/>
            <person name="Lucas S."/>
            <person name="Grigoriev I.V."/>
            <person name="Cande W.Z."/>
            <person name="Fulton C."/>
            <person name="Rokhsar D.S."/>
            <person name="Dawson S.C."/>
        </authorList>
    </citation>
    <scope>NUCLEOTIDE SEQUENCE [LARGE SCALE GENOMIC DNA]</scope>
    <source>
        <strain evidence="1 2">NEG-M</strain>
    </source>
</reference>
<accession>D2VQG6</accession>
<sequence length="170" mass="19564">MPKRKLIERAEEDSKEGLKQSLQQVIKGIVEDEGKLEAFVRFCERAIISENQDLPYWAKESAPFFSTLDITPMSWKPDFSFPKESLERITDIYQEKDSWEKFESLKLELESSFEGCRASIGTVMELLCSTRKLFDIYKRREPLGDMVVSSAINSLFNALCSNFNNISLNG</sequence>
<proteinExistence type="predicted"/>
<gene>
    <name evidence="1" type="ORF">NAEGRDRAFT_71219</name>
</gene>
<evidence type="ECO:0000313" key="1">
    <source>
        <dbReference type="EMBL" id="EFC40944.1"/>
    </source>
</evidence>
<dbReference type="AlphaFoldDB" id="D2VQG6"/>